<organism evidence="1 2">
    <name type="scientific">Youngiibacter multivorans</name>
    <dbReference type="NCBI Taxonomy" id="937251"/>
    <lineage>
        <taxon>Bacteria</taxon>
        <taxon>Bacillati</taxon>
        <taxon>Bacillota</taxon>
        <taxon>Clostridia</taxon>
        <taxon>Eubacteriales</taxon>
        <taxon>Clostridiaceae</taxon>
        <taxon>Youngiibacter</taxon>
    </lineage>
</organism>
<comment type="caution">
    <text evidence="1">The sequence shown here is derived from an EMBL/GenBank/DDBJ whole genome shotgun (WGS) entry which is preliminary data.</text>
</comment>
<evidence type="ECO:0000313" key="2">
    <source>
        <dbReference type="Proteomes" id="UP001519271"/>
    </source>
</evidence>
<dbReference type="Proteomes" id="UP001519271">
    <property type="component" value="Unassembled WGS sequence"/>
</dbReference>
<dbReference type="RefSeq" id="WP_209459830.1">
    <property type="nucleotide sequence ID" value="NZ_JAGGKC010000017.1"/>
</dbReference>
<sequence>MEELKKMALVTLGAASVSFEKLDKTIQDLIEKGNLTVKQGRELREELMKKNEEAKPVTHKDVEEFIDSLELVLREEFDELKERVRKLEER</sequence>
<evidence type="ECO:0000313" key="1">
    <source>
        <dbReference type="EMBL" id="MBP1919635.1"/>
    </source>
</evidence>
<keyword evidence="2" id="KW-1185">Reference proteome</keyword>
<reference evidence="1 2" key="1">
    <citation type="submission" date="2021-03" db="EMBL/GenBank/DDBJ databases">
        <title>Genomic Encyclopedia of Type Strains, Phase IV (KMG-IV): sequencing the most valuable type-strain genomes for metagenomic binning, comparative biology and taxonomic classification.</title>
        <authorList>
            <person name="Goeker M."/>
        </authorList>
    </citation>
    <scope>NUCLEOTIDE SEQUENCE [LARGE SCALE GENOMIC DNA]</scope>
    <source>
        <strain evidence="1 2">DSM 6139</strain>
    </source>
</reference>
<protein>
    <submittedName>
        <fullName evidence="1">Polyhydroxyalkanoate synthesis regulator phasin</fullName>
    </submittedName>
</protein>
<proteinExistence type="predicted"/>
<accession>A0ABS4G505</accession>
<dbReference type="EMBL" id="JAGGKC010000017">
    <property type="protein sequence ID" value="MBP1919635.1"/>
    <property type="molecule type" value="Genomic_DNA"/>
</dbReference>
<gene>
    <name evidence="1" type="ORF">J2Z34_002125</name>
</gene>
<name>A0ABS4G505_9CLOT</name>